<sequence length="160" mass="17876">MPDRILTGLAESIGLNVTLLITFQFCPSGLKSEVLLLGKRWGPSGAAVDLPVGCGTGFYDPKAPMFGSAAYVTVLRIRSGLGRYNGRKQQDLRSIKYEKLYEIQPINTNMGNTVHQVRNDLPRIRGDKKRPKIPDEDKEYEGQQILKEMHGNPSDTRCQI</sequence>
<evidence type="ECO:0000313" key="2">
    <source>
        <dbReference type="Proteomes" id="UP000053825"/>
    </source>
</evidence>
<accession>A0A0L7RGM1</accession>
<gene>
    <name evidence="1" type="ORF">WH47_07046</name>
</gene>
<dbReference type="EMBL" id="KQ414598">
    <property type="protein sequence ID" value="KOC69836.1"/>
    <property type="molecule type" value="Genomic_DNA"/>
</dbReference>
<protein>
    <submittedName>
        <fullName evidence="1">Uncharacterized protein</fullName>
    </submittedName>
</protein>
<evidence type="ECO:0000313" key="1">
    <source>
        <dbReference type="EMBL" id="KOC69836.1"/>
    </source>
</evidence>
<dbReference type="Proteomes" id="UP000053825">
    <property type="component" value="Unassembled WGS sequence"/>
</dbReference>
<name>A0A0L7RGM1_9HYME</name>
<dbReference type="AlphaFoldDB" id="A0A0L7RGM1"/>
<organism evidence="1 2">
    <name type="scientific">Habropoda laboriosa</name>
    <dbReference type="NCBI Taxonomy" id="597456"/>
    <lineage>
        <taxon>Eukaryota</taxon>
        <taxon>Metazoa</taxon>
        <taxon>Ecdysozoa</taxon>
        <taxon>Arthropoda</taxon>
        <taxon>Hexapoda</taxon>
        <taxon>Insecta</taxon>
        <taxon>Pterygota</taxon>
        <taxon>Neoptera</taxon>
        <taxon>Endopterygota</taxon>
        <taxon>Hymenoptera</taxon>
        <taxon>Apocrita</taxon>
        <taxon>Aculeata</taxon>
        <taxon>Apoidea</taxon>
        <taxon>Anthophila</taxon>
        <taxon>Apidae</taxon>
        <taxon>Habropoda</taxon>
    </lineage>
</organism>
<keyword evidence="2" id="KW-1185">Reference proteome</keyword>
<proteinExistence type="predicted"/>
<reference evidence="1 2" key="1">
    <citation type="submission" date="2015-07" db="EMBL/GenBank/DDBJ databases">
        <title>The genome of Habropoda laboriosa.</title>
        <authorList>
            <person name="Pan H."/>
            <person name="Kapheim K."/>
        </authorList>
    </citation>
    <scope>NUCLEOTIDE SEQUENCE [LARGE SCALE GENOMIC DNA]</scope>
    <source>
        <strain evidence="1">0110345459</strain>
    </source>
</reference>